<evidence type="ECO:0000256" key="19">
    <source>
        <dbReference type="PIRSR" id="PIRSR001500-1"/>
    </source>
</evidence>
<feature type="binding site" evidence="19">
    <location>
        <position position="38"/>
    </location>
    <ligand>
        <name>substrate</name>
    </ligand>
</feature>
<dbReference type="PIRSF" id="PIRSF001500">
    <property type="entry name" value="Chor_mut_pdt_Ppr"/>
    <property type="match status" value="1"/>
</dbReference>
<name>Q057I7_BUCCC</name>
<comment type="subcellular location">
    <subcellularLocation>
        <location evidence="3">Cytoplasm</location>
    </subcellularLocation>
</comment>
<feature type="binding site" evidence="19">
    <location>
        <position position="10"/>
    </location>
    <ligand>
        <name>substrate</name>
    </ligand>
</feature>
<dbReference type="GO" id="GO:0046417">
    <property type="term" value="P:chorismate metabolic process"/>
    <property type="evidence" value="ECO:0007669"/>
    <property type="project" value="InterPro"/>
</dbReference>
<keyword evidence="24" id="KW-1185">Reference proteome</keyword>
<evidence type="ECO:0000256" key="9">
    <source>
        <dbReference type="ARBA" id="ARBA00022490"/>
    </source>
</evidence>
<feature type="domain" description="Prephenate dehydratase" evidence="22">
    <location>
        <begin position="102"/>
        <end position="283"/>
    </location>
</feature>
<evidence type="ECO:0000256" key="6">
    <source>
        <dbReference type="ARBA" id="ARBA00012404"/>
    </source>
</evidence>
<evidence type="ECO:0000256" key="5">
    <source>
        <dbReference type="ARBA" id="ARBA00004817"/>
    </source>
</evidence>
<dbReference type="PROSITE" id="PS51168">
    <property type="entry name" value="CHORISMATE_MUT_2"/>
    <property type="match status" value="1"/>
</dbReference>
<evidence type="ECO:0000256" key="14">
    <source>
        <dbReference type="ARBA" id="ARBA00023239"/>
    </source>
</evidence>
<proteinExistence type="predicted"/>
<evidence type="ECO:0000256" key="20">
    <source>
        <dbReference type="PIRSR" id="PIRSR001500-2"/>
    </source>
</evidence>
<protein>
    <recommendedName>
        <fullName evidence="8">Bifunctional chorismate mutase/prephenate dehydratase</fullName>
        <ecNumber evidence="7">4.2.1.51</ecNumber>
        <ecNumber evidence="6">5.4.99.5</ecNumber>
    </recommendedName>
    <alternativeName>
        <fullName evidence="17">Chorismate mutase-prephenate dehydratase</fullName>
    </alternativeName>
    <alternativeName>
        <fullName evidence="16">p-protein</fullName>
    </alternativeName>
</protein>
<dbReference type="Proteomes" id="UP000000669">
    <property type="component" value="Chromosome"/>
</dbReference>
<dbReference type="Gene3D" id="3.30.70.260">
    <property type="match status" value="1"/>
</dbReference>
<reference evidence="23 24" key="1">
    <citation type="journal article" date="2006" name="Science">
        <title>A small microbial genome: the end of a long symbiotic relationship?</title>
        <authorList>
            <person name="Perez-Brocal V."/>
            <person name="Gil R."/>
            <person name="Ramos S."/>
            <person name="Lamelas A."/>
            <person name="Postigo M."/>
            <person name="Michelena J.M."/>
            <person name="Silva F.J."/>
            <person name="Moya A."/>
            <person name="Latorre A."/>
        </authorList>
    </citation>
    <scope>NUCLEOTIDE SEQUENCE [LARGE SCALE GENOMIC DNA]</scope>
    <source>
        <strain evidence="24">Cc</strain>
    </source>
</reference>
<evidence type="ECO:0000256" key="11">
    <source>
        <dbReference type="ARBA" id="ARBA00023141"/>
    </source>
</evidence>
<dbReference type="HOGENOM" id="CLU_035008_1_0_6"/>
<dbReference type="EC" id="5.4.99.5" evidence="6"/>
<dbReference type="Gene3D" id="3.40.190.10">
    <property type="entry name" value="Periplasmic binding protein-like II"/>
    <property type="match status" value="2"/>
</dbReference>
<dbReference type="InterPro" id="IPR018528">
    <property type="entry name" value="Preph_deHydtase_CS"/>
</dbReference>
<evidence type="ECO:0000259" key="22">
    <source>
        <dbReference type="PROSITE" id="PS51171"/>
    </source>
</evidence>
<dbReference type="Gene3D" id="1.20.59.10">
    <property type="entry name" value="Chorismate mutase"/>
    <property type="match status" value="1"/>
</dbReference>
<dbReference type="SUPFAM" id="SSF48600">
    <property type="entry name" value="Chorismate mutase II"/>
    <property type="match status" value="1"/>
</dbReference>
<feature type="binding site" evidence="19">
    <location>
        <position position="87"/>
    </location>
    <ligand>
        <name>substrate</name>
    </ligand>
</feature>
<feature type="binding site" evidence="19">
    <location>
        <position position="47"/>
    </location>
    <ligand>
        <name>substrate</name>
    </ligand>
</feature>
<evidence type="ECO:0000256" key="10">
    <source>
        <dbReference type="ARBA" id="ARBA00022605"/>
    </source>
</evidence>
<comment type="catalytic activity">
    <reaction evidence="18">
        <text>prephenate + H(+) = 3-phenylpyruvate + CO2 + H2O</text>
        <dbReference type="Rhea" id="RHEA:21648"/>
        <dbReference type="ChEBI" id="CHEBI:15377"/>
        <dbReference type="ChEBI" id="CHEBI:15378"/>
        <dbReference type="ChEBI" id="CHEBI:16526"/>
        <dbReference type="ChEBI" id="CHEBI:18005"/>
        <dbReference type="ChEBI" id="CHEBI:29934"/>
        <dbReference type="EC" id="4.2.1.51"/>
    </reaction>
</comment>
<feature type="site" description="Essential for prephenate dehydratase activity" evidence="20">
    <location>
        <position position="276"/>
    </location>
</feature>
<evidence type="ECO:0000256" key="1">
    <source>
        <dbReference type="ARBA" id="ARBA00000824"/>
    </source>
</evidence>
<feature type="binding site" evidence="19">
    <location>
        <position position="27"/>
    </location>
    <ligand>
        <name>substrate</name>
    </ligand>
</feature>
<dbReference type="STRING" id="372461.BCc_244"/>
<dbReference type="GO" id="GO:0004106">
    <property type="term" value="F:chorismate mutase activity"/>
    <property type="evidence" value="ECO:0007669"/>
    <property type="project" value="UniProtKB-EC"/>
</dbReference>
<evidence type="ECO:0000256" key="17">
    <source>
        <dbReference type="ARBA" id="ARBA00031520"/>
    </source>
</evidence>
<evidence type="ECO:0000256" key="4">
    <source>
        <dbReference type="ARBA" id="ARBA00004741"/>
    </source>
</evidence>
<evidence type="ECO:0000256" key="13">
    <source>
        <dbReference type="ARBA" id="ARBA00023235"/>
    </source>
</evidence>
<evidence type="ECO:0000256" key="2">
    <source>
        <dbReference type="ARBA" id="ARBA00002364"/>
    </source>
</evidence>
<dbReference type="GO" id="GO:0004664">
    <property type="term" value="F:prephenate dehydratase activity"/>
    <property type="evidence" value="ECO:0007669"/>
    <property type="project" value="UniProtKB-EC"/>
</dbReference>
<keyword evidence="11" id="KW-0057">Aromatic amino acid biosynthesis</keyword>
<comment type="pathway">
    <text evidence="5">Metabolic intermediate biosynthesis; prephenate biosynthesis; prephenate from chorismate: step 1/1.</text>
</comment>
<comment type="catalytic activity">
    <reaction evidence="1">
        <text>chorismate = prephenate</text>
        <dbReference type="Rhea" id="RHEA:13897"/>
        <dbReference type="ChEBI" id="CHEBI:29748"/>
        <dbReference type="ChEBI" id="CHEBI:29934"/>
        <dbReference type="EC" id="5.4.99.5"/>
    </reaction>
</comment>
<organism evidence="23 24">
    <name type="scientific">Buchnera aphidicola subsp. Cinara cedri (strain Cc)</name>
    <dbReference type="NCBI Taxonomy" id="372461"/>
    <lineage>
        <taxon>Bacteria</taxon>
        <taxon>Pseudomonadati</taxon>
        <taxon>Pseudomonadota</taxon>
        <taxon>Gammaproteobacteria</taxon>
        <taxon>Enterobacterales</taxon>
        <taxon>Erwiniaceae</taxon>
        <taxon>Buchnera</taxon>
    </lineage>
</organism>
<dbReference type="PANTHER" id="PTHR21022:SF19">
    <property type="entry name" value="PREPHENATE DEHYDRATASE-RELATED"/>
    <property type="match status" value="1"/>
</dbReference>
<evidence type="ECO:0000256" key="8">
    <source>
        <dbReference type="ARBA" id="ARBA00014401"/>
    </source>
</evidence>
<gene>
    <name evidence="23" type="primary">pheA</name>
    <name evidence="23" type="ordered locus">BCc_244</name>
</gene>
<keyword evidence="10" id="KW-0028">Amino-acid biosynthesis</keyword>
<feature type="binding site" evidence="19">
    <location>
        <position position="51"/>
    </location>
    <ligand>
        <name>substrate</name>
    </ligand>
</feature>
<dbReference type="PROSITE" id="PS00857">
    <property type="entry name" value="PREPHENATE_DEHYDR_1"/>
    <property type="match status" value="1"/>
</dbReference>
<dbReference type="eggNOG" id="COG0077">
    <property type="taxonomic scope" value="Bacteria"/>
</dbReference>
<keyword evidence="12" id="KW-0584">Phenylalanine biosynthesis</keyword>
<dbReference type="AlphaFoldDB" id="Q057I7"/>
<dbReference type="InterPro" id="IPR002701">
    <property type="entry name" value="CM_II_prokaryot"/>
</dbReference>
<dbReference type="SUPFAM" id="SSF53850">
    <property type="entry name" value="Periplasmic binding protein-like II"/>
    <property type="match status" value="1"/>
</dbReference>
<comment type="function">
    <text evidence="2">Catalyzes the Claisen rearrangement of chorismate to prephenate and the decarboxylation/dehydration of prephenate to phenylpyruvate.</text>
</comment>
<dbReference type="RefSeq" id="WP_011672631.1">
    <property type="nucleotide sequence ID" value="NC_008513.1"/>
</dbReference>
<feature type="binding site" evidence="19">
    <location>
        <position position="83"/>
    </location>
    <ligand>
        <name>substrate</name>
    </ligand>
</feature>
<dbReference type="OrthoDB" id="9802281at2"/>
<evidence type="ECO:0000256" key="18">
    <source>
        <dbReference type="ARBA" id="ARBA00047848"/>
    </source>
</evidence>
<dbReference type="EC" id="4.2.1.51" evidence="7"/>
<evidence type="ECO:0000256" key="12">
    <source>
        <dbReference type="ARBA" id="ARBA00023222"/>
    </source>
</evidence>
<dbReference type="CDD" id="cd13631">
    <property type="entry name" value="PBP2_Ct-PDT_like"/>
    <property type="match status" value="1"/>
</dbReference>
<dbReference type="UniPathway" id="UPA00120">
    <property type="reaction ID" value="UER00203"/>
</dbReference>
<dbReference type="UniPathway" id="UPA00121">
    <property type="reaction ID" value="UER00345"/>
</dbReference>
<dbReference type="InterPro" id="IPR001086">
    <property type="entry name" value="Preph_deHydtase"/>
</dbReference>
<dbReference type="PROSITE" id="PS51171">
    <property type="entry name" value="PREPHENATE_DEHYDR_3"/>
    <property type="match status" value="1"/>
</dbReference>
<evidence type="ECO:0000256" key="15">
    <source>
        <dbReference type="ARBA" id="ARBA00023268"/>
    </source>
</evidence>
<dbReference type="GO" id="GO:0009094">
    <property type="term" value="P:L-phenylalanine biosynthetic process"/>
    <property type="evidence" value="ECO:0007669"/>
    <property type="project" value="UniProtKB-UniPathway"/>
</dbReference>
<dbReference type="Pfam" id="PF00800">
    <property type="entry name" value="PDT"/>
    <property type="match status" value="1"/>
</dbReference>
<evidence type="ECO:0000256" key="7">
    <source>
        <dbReference type="ARBA" id="ARBA00013147"/>
    </source>
</evidence>
<dbReference type="InterPro" id="IPR036263">
    <property type="entry name" value="Chorismate_II_sf"/>
</dbReference>
<keyword evidence="13 23" id="KW-0413">Isomerase</keyword>
<evidence type="ECO:0000256" key="3">
    <source>
        <dbReference type="ARBA" id="ARBA00004496"/>
    </source>
</evidence>
<dbReference type="KEGG" id="bcc:BCc_244"/>
<comment type="pathway">
    <text evidence="4">Amino-acid biosynthesis; L-phenylalanine biosynthesis; phenylpyruvate from prephenate: step 1/1.</text>
</comment>
<dbReference type="InterPro" id="IPR008242">
    <property type="entry name" value="Chor_mutase/pphenate_deHydtase"/>
</dbReference>
<feature type="domain" description="Chorismate mutase" evidence="21">
    <location>
        <begin position="1"/>
        <end position="91"/>
    </location>
</feature>
<evidence type="ECO:0000256" key="16">
    <source>
        <dbReference type="ARBA" id="ARBA00031175"/>
    </source>
</evidence>
<evidence type="ECO:0000259" key="21">
    <source>
        <dbReference type="PROSITE" id="PS51168"/>
    </source>
</evidence>
<dbReference type="PANTHER" id="PTHR21022">
    <property type="entry name" value="PREPHENATE DEHYDRATASE P PROTEIN"/>
    <property type="match status" value="1"/>
</dbReference>
<dbReference type="GO" id="GO:0005737">
    <property type="term" value="C:cytoplasm"/>
    <property type="evidence" value="ECO:0007669"/>
    <property type="project" value="UniProtKB-SubCell"/>
</dbReference>
<evidence type="ECO:0000313" key="23">
    <source>
        <dbReference type="EMBL" id="ABJ90712.1"/>
    </source>
</evidence>
<sequence>MKKKTLNYLRSQINYINYKIIKLLSQRELISIDILKNKICNNFKIQDKKREVQLFQKIEKISKKKKINLVFIKKIFKLIIKNSIYIQKFWNKEIFKKKKIYNCGYLGPIGSYSYIALNTLIRKEKKIFLENAYKNFESIITDLNKEICKYAILPIENNISGIIPEVYEILKNQEEIYIIQEVYIKIKHTLLTIKNSIFSEIKNVYSHQQPFKQCSNFLKNFPKWKKHCFNSTSAAMTHLLKENKKDTAVIGNIVGGSYYNLKKIATNISNKKKNITRFILISKKPRKLLNFVSKKITMLLTIIKNKKNKKKILNIFRKKKIILLKLIKNKNINKKKEITYFIEIQLDIESKKIQHLLFKINKYTKRTKFLGCYPIEEKLNNSIK</sequence>
<dbReference type="SMART" id="SM00830">
    <property type="entry name" value="CM_2"/>
    <property type="match status" value="1"/>
</dbReference>
<evidence type="ECO:0000313" key="24">
    <source>
        <dbReference type="Proteomes" id="UP000000669"/>
    </source>
</evidence>
<dbReference type="Pfam" id="PF01817">
    <property type="entry name" value="CM_2"/>
    <property type="match status" value="1"/>
</dbReference>
<keyword evidence="15" id="KW-0511">Multifunctional enzyme</keyword>
<dbReference type="EMBL" id="CP000263">
    <property type="protein sequence ID" value="ABJ90712.1"/>
    <property type="molecule type" value="Genomic_DNA"/>
</dbReference>
<keyword evidence="14 23" id="KW-0456">Lyase</keyword>
<dbReference type="InterPro" id="IPR036979">
    <property type="entry name" value="CM_dom_sf"/>
</dbReference>
<keyword evidence="9" id="KW-0963">Cytoplasm</keyword>
<accession>Q057I7</accession>